<dbReference type="AlphaFoldDB" id="A0A927FSV5"/>
<dbReference type="Gene3D" id="3.10.580.10">
    <property type="entry name" value="CBS-domain"/>
    <property type="match status" value="1"/>
</dbReference>
<reference evidence="4" key="1">
    <citation type="submission" date="2020-09" db="EMBL/GenBank/DDBJ databases">
        <title>Genome seq and assembly of Devosia sp.</title>
        <authorList>
            <person name="Chhetri G."/>
        </authorList>
    </citation>
    <scope>NUCLEOTIDE SEQUENCE</scope>
    <source>
        <strain evidence="4">PTR5</strain>
    </source>
</reference>
<dbReference type="Proteomes" id="UP000654108">
    <property type="component" value="Unassembled WGS sequence"/>
</dbReference>
<dbReference type="SMART" id="SM00116">
    <property type="entry name" value="CBS"/>
    <property type="match status" value="2"/>
</dbReference>
<dbReference type="PANTHER" id="PTHR43080">
    <property type="entry name" value="CBS DOMAIN-CONTAINING PROTEIN CBSX3, MITOCHONDRIAL"/>
    <property type="match status" value="1"/>
</dbReference>
<accession>A0A927FSV5</accession>
<sequence>MNVEALAAATRQKLVTISSDAPLIEAAKVLKSGLDLVVVCNAEHQLVGVVSKTDVVERISSCQGSSCTCAVATVMTTDVLTCGPGDSVTSVWEIMRARAVKNVPVVDVQRHPAGLLTAGDALQALLNETSSEEQIMRDYVMGFGYR</sequence>
<evidence type="ECO:0000256" key="1">
    <source>
        <dbReference type="ARBA" id="ARBA00023122"/>
    </source>
</evidence>
<keyword evidence="5" id="KW-1185">Reference proteome</keyword>
<dbReference type="PROSITE" id="PS51371">
    <property type="entry name" value="CBS"/>
    <property type="match status" value="2"/>
</dbReference>
<dbReference type="Pfam" id="PF00571">
    <property type="entry name" value="CBS"/>
    <property type="match status" value="2"/>
</dbReference>
<dbReference type="SUPFAM" id="SSF54631">
    <property type="entry name" value="CBS-domain pair"/>
    <property type="match status" value="1"/>
</dbReference>
<evidence type="ECO:0000256" key="2">
    <source>
        <dbReference type="PROSITE-ProRule" id="PRU00703"/>
    </source>
</evidence>
<dbReference type="RefSeq" id="WP_191773137.1">
    <property type="nucleotide sequence ID" value="NZ_JACYFU010000001.1"/>
</dbReference>
<name>A0A927FSV5_9HYPH</name>
<organism evidence="4 5">
    <name type="scientific">Devosia oryzisoli</name>
    <dbReference type="NCBI Taxonomy" id="2774138"/>
    <lineage>
        <taxon>Bacteria</taxon>
        <taxon>Pseudomonadati</taxon>
        <taxon>Pseudomonadota</taxon>
        <taxon>Alphaproteobacteria</taxon>
        <taxon>Hyphomicrobiales</taxon>
        <taxon>Devosiaceae</taxon>
        <taxon>Devosia</taxon>
    </lineage>
</organism>
<dbReference type="EMBL" id="JACYFU010000001">
    <property type="protein sequence ID" value="MBD8064807.1"/>
    <property type="molecule type" value="Genomic_DNA"/>
</dbReference>
<dbReference type="InterPro" id="IPR051257">
    <property type="entry name" value="Diverse_CBS-Domain"/>
</dbReference>
<evidence type="ECO:0000313" key="5">
    <source>
        <dbReference type="Proteomes" id="UP000654108"/>
    </source>
</evidence>
<gene>
    <name evidence="4" type="ORF">IC608_04870</name>
</gene>
<dbReference type="CDD" id="cd02205">
    <property type="entry name" value="CBS_pair_SF"/>
    <property type="match status" value="1"/>
</dbReference>
<comment type="caution">
    <text evidence="4">The sequence shown here is derived from an EMBL/GenBank/DDBJ whole genome shotgun (WGS) entry which is preliminary data.</text>
</comment>
<evidence type="ECO:0000313" key="4">
    <source>
        <dbReference type="EMBL" id="MBD8064807.1"/>
    </source>
</evidence>
<feature type="domain" description="CBS" evidence="3">
    <location>
        <begin position="75"/>
        <end position="131"/>
    </location>
</feature>
<keyword evidence="1 2" id="KW-0129">CBS domain</keyword>
<dbReference type="InterPro" id="IPR046342">
    <property type="entry name" value="CBS_dom_sf"/>
</dbReference>
<feature type="domain" description="CBS" evidence="3">
    <location>
        <begin position="9"/>
        <end position="67"/>
    </location>
</feature>
<dbReference type="PANTHER" id="PTHR43080:SF2">
    <property type="entry name" value="CBS DOMAIN-CONTAINING PROTEIN"/>
    <property type="match status" value="1"/>
</dbReference>
<dbReference type="InterPro" id="IPR000644">
    <property type="entry name" value="CBS_dom"/>
</dbReference>
<evidence type="ECO:0000259" key="3">
    <source>
        <dbReference type="PROSITE" id="PS51371"/>
    </source>
</evidence>
<proteinExistence type="predicted"/>
<protein>
    <submittedName>
        <fullName evidence="4">CBS domain-containing protein</fullName>
    </submittedName>
</protein>